<dbReference type="AlphaFoldDB" id="A0AA91EX08"/>
<feature type="domain" description="Amidohydrolase-related" evidence="2">
    <location>
        <begin position="67"/>
        <end position="271"/>
    </location>
</feature>
<dbReference type="SUPFAM" id="SSF51556">
    <property type="entry name" value="Metallo-dependent hydrolases"/>
    <property type="match status" value="1"/>
</dbReference>
<evidence type="ECO:0000256" key="1">
    <source>
        <dbReference type="ARBA" id="ARBA00023239"/>
    </source>
</evidence>
<dbReference type="EMBL" id="LZME01000122">
    <property type="protein sequence ID" value="OBK82686.1"/>
    <property type="molecule type" value="Genomic_DNA"/>
</dbReference>
<dbReference type="InterPro" id="IPR032465">
    <property type="entry name" value="ACMSD"/>
</dbReference>
<accession>A0AA91EX08</accession>
<dbReference type="InterPro" id="IPR032466">
    <property type="entry name" value="Metal_Hydrolase"/>
</dbReference>
<comment type="caution">
    <text evidence="3">The sequence shown here is derived from an EMBL/GenBank/DDBJ whole genome shotgun (WGS) entry which is preliminary data.</text>
</comment>
<protein>
    <submittedName>
        <fullName evidence="3">Amidohydrolase</fullName>
    </submittedName>
</protein>
<dbReference type="Gene3D" id="3.20.20.140">
    <property type="entry name" value="Metal-dependent hydrolases"/>
    <property type="match status" value="1"/>
</dbReference>
<dbReference type="Pfam" id="PF04909">
    <property type="entry name" value="Amidohydro_2"/>
    <property type="match status" value="1"/>
</dbReference>
<dbReference type="Proteomes" id="UP000093712">
    <property type="component" value="Unassembled WGS sequence"/>
</dbReference>
<dbReference type="PANTHER" id="PTHR21240">
    <property type="entry name" value="2-AMINO-3-CARBOXYLMUCONATE-6-SEMIALDEHYDE DECARBOXYLASE"/>
    <property type="match status" value="1"/>
</dbReference>
<gene>
    <name evidence="3" type="ORF">A5649_08565</name>
</gene>
<sequence length="286" mass="32299">MTIDVWMQHPTRRFLDHDMLASLRRWTGGAMPDKEIPIEATVSAMDAAGVDFGLLSAWRGPNGMDLVSNEEVAEWVAAHPNRFAGLVTVDLDRPMEAVRELRRRVRDDGFVGLRVVPWLWNAPPTDRRYYPLFVECVELGVPFCTQVGHTGPLRPSETGRPIPYIDQVALDFPELSIVCGHVGYPWTEEMVAVARKHENVYIDTSAYTTKRLPDELIRFMRTRTGQRKVLFGTNYPMIMHAHALDGLHELGLEDQARVDYLRGNAERVFKLRGENSAVQVTGGNCG</sequence>
<dbReference type="InterPro" id="IPR006680">
    <property type="entry name" value="Amidohydro-rel"/>
</dbReference>
<evidence type="ECO:0000313" key="3">
    <source>
        <dbReference type="EMBL" id="OBK82686.1"/>
    </source>
</evidence>
<dbReference type="GO" id="GO:0016787">
    <property type="term" value="F:hydrolase activity"/>
    <property type="evidence" value="ECO:0007669"/>
    <property type="project" value="InterPro"/>
</dbReference>
<evidence type="ECO:0000313" key="4">
    <source>
        <dbReference type="Proteomes" id="UP000093712"/>
    </source>
</evidence>
<dbReference type="RefSeq" id="WP_065041605.1">
    <property type="nucleotide sequence ID" value="NZ_LZME01000122.1"/>
</dbReference>
<organism evidence="3 4">
    <name type="scientific">Mycolicibacter heraklionensis</name>
    <dbReference type="NCBI Taxonomy" id="512402"/>
    <lineage>
        <taxon>Bacteria</taxon>
        <taxon>Bacillati</taxon>
        <taxon>Actinomycetota</taxon>
        <taxon>Actinomycetes</taxon>
        <taxon>Mycobacteriales</taxon>
        <taxon>Mycobacteriaceae</taxon>
        <taxon>Mycolicibacter</taxon>
    </lineage>
</organism>
<proteinExistence type="predicted"/>
<keyword evidence="1" id="KW-0456">Lyase</keyword>
<dbReference type="PANTHER" id="PTHR21240:SF19">
    <property type="entry name" value="CATALYTIC_ HYDROLASE"/>
    <property type="match status" value="1"/>
</dbReference>
<dbReference type="GO" id="GO:0016831">
    <property type="term" value="F:carboxy-lyase activity"/>
    <property type="evidence" value="ECO:0007669"/>
    <property type="project" value="InterPro"/>
</dbReference>
<evidence type="ECO:0000259" key="2">
    <source>
        <dbReference type="Pfam" id="PF04909"/>
    </source>
</evidence>
<name>A0AA91EX08_9MYCO</name>
<reference evidence="3 4" key="1">
    <citation type="submission" date="2016-06" db="EMBL/GenBank/DDBJ databases">
        <authorList>
            <person name="Sutton G."/>
            <person name="Brinkac L."/>
            <person name="Sanka R."/>
            <person name="Adams M."/>
            <person name="Lau E."/>
            <person name="Garcia-Basteiro A."/>
            <person name="Lopez-Varela E."/>
            <person name="Palencia S."/>
        </authorList>
    </citation>
    <scope>NUCLEOTIDE SEQUENCE [LARGE SCALE GENOMIC DNA]</scope>
    <source>
        <strain evidence="3 4">1211594.5</strain>
    </source>
</reference>